<proteinExistence type="predicted"/>
<dbReference type="InterPro" id="IPR025738">
    <property type="entry name" value="BatD"/>
</dbReference>
<feature type="region of interest" description="Disordered" evidence="1">
    <location>
        <begin position="423"/>
        <end position="453"/>
    </location>
</feature>
<evidence type="ECO:0000313" key="4">
    <source>
        <dbReference type="EMBL" id="TVO36803.1"/>
    </source>
</evidence>
<dbReference type="Pfam" id="PF13584">
    <property type="entry name" value="BatD"/>
    <property type="match status" value="1"/>
</dbReference>
<keyword evidence="2" id="KW-0812">Transmembrane</keyword>
<feature type="domain" description="DUF7939" evidence="3">
    <location>
        <begin position="506"/>
        <end position="574"/>
    </location>
</feature>
<organism evidence="4 5">
    <name type="scientific">Vibrio algivorus</name>
    <dbReference type="NCBI Taxonomy" id="1667024"/>
    <lineage>
        <taxon>Bacteria</taxon>
        <taxon>Pseudomonadati</taxon>
        <taxon>Pseudomonadota</taxon>
        <taxon>Gammaproteobacteria</taxon>
        <taxon>Vibrionales</taxon>
        <taxon>Vibrionaceae</taxon>
        <taxon>Vibrio</taxon>
    </lineage>
</organism>
<dbReference type="EMBL" id="VMKJ01000013">
    <property type="protein sequence ID" value="TVO36803.1"/>
    <property type="molecule type" value="Genomic_DNA"/>
</dbReference>
<comment type="caution">
    <text evidence="4">The sequence shown here is derived from an EMBL/GenBank/DDBJ whole genome shotgun (WGS) entry which is preliminary data.</text>
</comment>
<dbReference type="Proteomes" id="UP000319828">
    <property type="component" value="Unassembled WGS sequence"/>
</dbReference>
<evidence type="ECO:0000259" key="3">
    <source>
        <dbReference type="Pfam" id="PF25607"/>
    </source>
</evidence>
<dbReference type="InterPro" id="IPR057699">
    <property type="entry name" value="DUF7939"/>
</dbReference>
<dbReference type="PANTHER" id="PTHR40940">
    <property type="entry name" value="PROTEIN BATD-RELATED"/>
    <property type="match status" value="1"/>
</dbReference>
<protein>
    <submittedName>
        <fullName evidence="4">Protein BatD</fullName>
    </submittedName>
</protein>
<dbReference type="AlphaFoldDB" id="A0A557P816"/>
<reference evidence="4 5" key="1">
    <citation type="submission" date="2019-07" db="EMBL/GenBank/DDBJ databases">
        <title>The draft genome sequence of Vibrio algivorus M1486.</title>
        <authorList>
            <person name="Meng X."/>
        </authorList>
    </citation>
    <scope>NUCLEOTIDE SEQUENCE [LARGE SCALE GENOMIC DNA]</scope>
    <source>
        <strain evidence="4 5">M1486</strain>
    </source>
</reference>
<feature type="transmembrane region" description="Helical" evidence="2">
    <location>
        <begin position="462"/>
        <end position="482"/>
    </location>
</feature>
<evidence type="ECO:0000313" key="5">
    <source>
        <dbReference type="Proteomes" id="UP000319828"/>
    </source>
</evidence>
<accession>A0A557P816</accession>
<gene>
    <name evidence="4" type="ORF">FOF44_08380</name>
</gene>
<evidence type="ECO:0000256" key="2">
    <source>
        <dbReference type="SAM" id="Phobius"/>
    </source>
</evidence>
<sequence length="589" mass="65123">MVIRRMENTMYSIFSQLLSQLRASKLKRAYHKQFALFSIVLMSLAISQSAFANDIQVTASVSQTRLSTNEVFNLQVAYMGAAHREDFDPSALDKDFTQGTVQFGSSRYSINGKVTLRSEWNISLATNKSGNVIIPSFEINGVKTDPITLHVSKDPSTPKQSDLISFDDSISKTTLYPKEMATFTSRLLVKTDPRGLQNTKLTPPSGDGLNIEPVGQPNQYQKIINGIETTVVEQDYRVTAEQSGTHKLIPTRLQASVISVSRTTGARRIVPVDVQSDPITLTVKEKPASYQGAWLPTQSLTLQQGWQDSEGNMLDSSNAIEAKVGQPITRIIALVVQDVNAESLPDIKIDYPNSVRVYSEKPKFGQDKSGNTVMTLKQVIMPKKSGEITLPSVNVPWWNSKANQAETAKVNGITLKAKVDENAPPTSQTINVQPESTANAIESDKSTEPQTTSTANITNASFWPYTTALFAILWLITLALLVQQKRKQPKTTAEEKTPSKVQPNSFVDAIKSKDGTKIQSTFTQWQAQNPDIAADIKHSIQLEINALMASLYSAQQQDYDTQTLLKLIKQAEKQSKKKPNNKQDEIAKL</sequence>
<keyword evidence="2" id="KW-1133">Transmembrane helix</keyword>
<name>A0A557P816_9VIBR</name>
<feature type="compositionally biased region" description="Polar residues" evidence="1">
    <location>
        <begin position="424"/>
        <end position="440"/>
    </location>
</feature>
<keyword evidence="2" id="KW-0472">Membrane</keyword>
<evidence type="ECO:0000256" key="1">
    <source>
        <dbReference type="SAM" id="MobiDB-lite"/>
    </source>
</evidence>
<dbReference type="OrthoDB" id="5293418at2"/>
<dbReference type="Pfam" id="PF25607">
    <property type="entry name" value="DUF7939"/>
    <property type="match status" value="1"/>
</dbReference>
<dbReference type="PANTHER" id="PTHR40940:SF1">
    <property type="entry name" value="PROTEIN BATD"/>
    <property type="match status" value="1"/>
</dbReference>